<dbReference type="Pfam" id="PF07963">
    <property type="entry name" value="N_methyl"/>
    <property type="match status" value="1"/>
</dbReference>
<protein>
    <submittedName>
        <fullName evidence="3">Type IV pilus assembly protein PilE</fullName>
    </submittedName>
</protein>
<dbReference type="Proteomes" id="UP000762676">
    <property type="component" value="Unassembled WGS sequence"/>
</dbReference>
<keyword evidence="1" id="KW-0812">Transmembrane</keyword>
<dbReference type="Pfam" id="PF16732">
    <property type="entry name" value="ComP_DUS"/>
    <property type="match status" value="1"/>
</dbReference>
<keyword evidence="4" id="KW-1185">Reference proteome</keyword>
<dbReference type="PROSITE" id="PS00409">
    <property type="entry name" value="PROKAR_NTER_METHYL"/>
    <property type="match status" value="1"/>
</dbReference>
<dbReference type="EMBL" id="BMAT01007662">
    <property type="protein sequence ID" value="GFR68843.1"/>
    <property type="molecule type" value="Genomic_DNA"/>
</dbReference>
<accession>A0AAV4F658</accession>
<keyword evidence="1" id="KW-1133">Transmembrane helix</keyword>
<keyword evidence="1" id="KW-0472">Membrane</keyword>
<feature type="transmembrane region" description="Helical" evidence="1">
    <location>
        <begin position="12"/>
        <end position="34"/>
    </location>
</feature>
<dbReference type="SUPFAM" id="SSF54523">
    <property type="entry name" value="Pili subunits"/>
    <property type="match status" value="1"/>
</dbReference>
<dbReference type="Gene3D" id="3.20.20.450">
    <property type="entry name" value="EAL domain"/>
    <property type="match status" value="1"/>
</dbReference>
<sequence length="257" mass="28368">MENPVGINRGYTLIELLVVMMIIGILTAIAFPAYNSYVRTANRSDAHITIQNVAVLQERWMAQFNRYTDNVSDLLGSGVTSSAEGHYTLKVVHSQLANGADCAAAATPASPNRRQYTIIATPLSTSQNADPECTCIFMTNVGFRGSTGSRTDPADCWTSLCDFGLSLKPLKTAEELSTDYVRLDAALTNNMEDDKSQEDNVSEIIKALTKLKRKTIAVPVENPNALSAFWRTQVDYVQGFFVQQPKPDMDYDFSMDE</sequence>
<comment type="caution">
    <text evidence="3">The sequence shown here is derived from an EMBL/GenBank/DDBJ whole genome shotgun (WGS) entry which is preliminary data.</text>
</comment>
<dbReference type="SUPFAM" id="SSF141868">
    <property type="entry name" value="EAL domain-like"/>
    <property type="match status" value="1"/>
</dbReference>
<evidence type="ECO:0000256" key="1">
    <source>
        <dbReference type="SAM" id="Phobius"/>
    </source>
</evidence>
<dbReference type="InterPro" id="IPR001633">
    <property type="entry name" value="EAL_dom"/>
</dbReference>
<reference evidence="3 4" key="1">
    <citation type="journal article" date="2021" name="Elife">
        <title>Chloroplast acquisition without the gene transfer in kleptoplastic sea slugs, Plakobranchus ocellatus.</title>
        <authorList>
            <person name="Maeda T."/>
            <person name="Takahashi S."/>
            <person name="Yoshida T."/>
            <person name="Shimamura S."/>
            <person name="Takaki Y."/>
            <person name="Nagai Y."/>
            <person name="Toyoda A."/>
            <person name="Suzuki Y."/>
            <person name="Arimoto A."/>
            <person name="Ishii H."/>
            <person name="Satoh N."/>
            <person name="Nishiyama T."/>
            <person name="Hasebe M."/>
            <person name="Maruyama T."/>
            <person name="Minagawa J."/>
            <person name="Obokata J."/>
            <person name="Shigenobu S."/>
        </authorList>
    </citation>
    <scope>NUCLEOTIDE SEQUENCE [LARGE SCALE GENOMIC DNA]</scope>
</reference>
<evidence type="ECO:0000259" key="2">
    <source>
        <dbReference type="Pfam" id="PF00563"/>
    </source>
</evidence>
<dbReference type="Pfam" id="PF00563">
    <property type="entry name" value="EAL"/>
    <property type="match status" value="1"/>
</dbReference>
<dbReference type="InterPro" id="IPR012902">
    <property type="entry name" value="N_methyl_site"/>
</dbReference>
<feature type="domain" description="EAL" evidence="2">
    <location>
        <begin position="159"/>
        <end position="245"/>
    </location>
</feature>
<dbReference type="InterPro" id="IPR035919">
    <property type="entry name" value="EAL_sf"/>
</dbReference>
<dbReference type="InterPro" id="IPR031982">
    <property type="entry name" value="PilE-like"/>
</dbReference>
<gene>
    <name evidence="3" type="ORF">ElyMa_003744300</name>
</gene>
<dbReference type="AlphaFoldDB" id="A0AAV4F658"/>
<evidence type="ECO:0000313" key="4">
    <source>
        <dbReference type="Proteomes" id="UP000762676"/>
    </source>
</evidence>
<organism evidence="3 4">
    <name type="scientific">Elysia marginata</name>
    <dbReference type="NCBI Taxonomy" id="1093978"/>
    <lineage>
        <taxon>Eukaryota</taxon>
        <taxon>Metazoa</taxon>
        <taxon>Spiralia</taxon>
        <taxon>Lophotrochozoa</taxon>
        <taxon>Mollusca</taxon>
        <taxon>Gastropoda</taxon>
        <taxon>Heterobranchia</taxon>
        <taxon>Euthyneura</taxon>
        <taxon>Panpulmonata</taxon>
        <taxon>Sacoglossa</taxon>
        <taxon>Placobranchoidea</taxon>
        <taxon>Plakobranchidae</taxon>
        <taxon>Elysia</taxon>
    </lineage>
</organism>
<name>A0AAV4F658_9GAST</name>
<proteinExistence type="predicted"/>
<dbReference type="InterPro" id="IPR045584">
    <property type="entry name" value="Pilin-like"/>
</dbReference>
<dbReference type="Gene3D" id="3.30.700.10">
    <property type="entry name" value="Glycoprotein, Type 4 Pilin"/>
    <property type="match status" value="1"/>
</dbReference>
<dbReference type="NCBIfam" id="TIGR02532">
    <property type="entry name" value="IV_pilin_GFxxxE"/>
    <property type="match status" value="1"/>
</dbReference>
<evidence type="ECO:0000313" key="3">
    <source>
        <dbReference type="EMBL" id="GFR68843.1"/>
    </source>
</evidence>